<organism evidence="5 6">
    <name type="scientific">Adhaeretor mobilis</name>
    <dbReference type="NCBI Taxonomy" id="1930276"/>
    <lineage>
        <taxon>Bacteria</taxon>
        <taxon>Pseudomonadati</taxon>
        <taxon>Planctomycetota</taxon>
        <taxon>Planctomycetia</taxon>
        <taxon>Pirellulales</taxon>
        <taxon>Lacipirellulaceae</taxon>
        <taxon>Adhaeretor</taxon>
    </lineage>
</organism>
<dbReference type="Pfam" id="PF00392">
    <property type="entry name" value="GntR"/>
    <property type="match status" value="1"/>
</dbReference>
<feature type="domain" description="HTH gntR-type" evidence="4">
    <location>
        <begin position="8"/>
        <end position="76"/>
    </location>
</feature>
<proteinExistence type="predicted"/>
<dbReference type="AlphaFoldDB" id="A0A517MW52"/>
<dbReference type="SUPFAM" id="SSF46785">
    <property type="entry name" value="Winged helix' DNA-binding domain"/>
    <property type="match status" value="1"/>
</dbReference>
<dbReference type="InterPro" id="IPR036390">
    <property type="entry name" value="WH_DNA-bd_sf"/>
</dbReference>
<name>A0A517MW52_9BACT</name>
<dbReference type="InterPro" id="IPR028082">
    <property type="entry name" value="Peripla_BP_I"/>
</dbReference>
<evidence type="ECO:0000256" key="1">
    <source>
        <dbReference type="ARBA" id="ARBA00023015"/>
    </source>
</evidence>
<evidence type="ECO:0000313" key="5">
    <source>
        <dbReference type="EMBL" id="QDS99098.1"/>
    </source>
</evidence>
<dbReference type="GO" id="GO:0045892">
    <property type="term" value="P:negative regulation of DNA-templated transcription"/>
    <property type="evidence" value="ECO:0007669"/>
    <property type="project" value="TreeGrafter"/>
</dbReference>
<dbReference type="GO" id="GO:0003700">
    <property type="term" value="F:DNA-binding transcription factor activity"/>
    <property type="evidence" value="ECO:0007669"/>
    <property type="project" value="InterPro"/>
</dbReference>
<protein>
    <submittedName>
        <fullName evidence="5">Putative HTH-type transcriptional regulator YurK</fullName>
    </submittedName>
</protein>
<keyword evidence="6" id="KW-1185">Reference proteome</keyword>
<dbReference type="InterPro" id="IPR036388">
    <property type="entry name" value="WH-like_DNA-bd_sf"/>
</dbReference>
<dbReference type="Proteomes" id="UP000319852">
    <property type="component" value="Chromosome"/>
</dbReference>
<accession>A0A517MW52</accession>
<dbReference type="InterPro" id="IPR000524">
    <property type="entry name" value="Tscrpt_reg_HTH_GntR"/>
</dbReference>
<gene>
    <name evidence="5" type="primary">yurK</name>
    <name evidence="5" type="ORF">HG15A2_23880</name>
</gene>
<dbReference type="PROSITE" id="PS50949">
    <property type="entry name" value="HTH_GNTR"/>
    <property type="match status" value="1"/>
</dbReference>
<dbReference type="Gene3D" id="1.10.10.10">
    <property type="entry name" value="Winged helix-like DNA-binding domain superfamily/Winged helix DNA-binding domain"/>
    <property type="match status" value="1"/>
</dbReference>
<dbReference type="PANTHER" id="PTHR44846">
    <property type="entry name" value="MANNOSYL-D-GLYCERATE TRANSPORT/METABOLISM SYSTEM REPRESSOR MNGR-RELATED"/>
    <property type="match status" value="1"/>
</dbReference>
<dbReference type="KEGG" id="amob:HG15A2_23880"/>
<reference evidence="5 6" key="1">
    <citation type="submission" date="2019-02" db="EMBL/GenBank/DDBJ databases">
        <title>Deep-cultivation of Planctomycetes and their phenomic and genomic characterization uncovers novel biology.</title>
        <authorList>
            <person name="Wiegand S."/>
            <person name="Jogler M."/>
            <person name="Boedeker C."/>
            <person name="Pinto D."/>
            <person name="Vollmers J."/>
            <person name="Rivas-Marin E."/>
            <person name="Kohn T."/>
            <person name="Peeters S.H."/>
            <person name="Heuer A."/>
            <person name="Rast P."/>
            <person name="Oberbeckmann S."/>
            <person name="Bunk B."/>
            <person name="Jeske O."/>
            <person name="Meyerdierks A."/>
            <person name="Storesund J.E."/>
            <person name="Kallscheuer N."/>
            <person name="Luecker S."/>
            <person name="Lage O.M."/>
            <person name="Pohl T."/>
            <person name="Merkel B.J."/>
            <person name="Hornburger P."/>
            <person name="Mueller R.-W."/>
            <person name="Bruemmer F."/>
            <person name="Labrenz M."/>
            <person name="Spormann A.M."/>
            <person name="Op den Camp H."/>
            <person name="Overmann J."/>
            <person name="Amann R."/>
            <person name="Jetten M.S.M."/>
            <person name="Mascher T."/>
            <person name="Medema M.H."/>
            <person name="Devos D.P."/>
            <person name="Kaster A.-K."/>
            <person name="Ovreas L."/>
            <person name="Rohde M."/>
            <person name="Galperin M.Y."/>
            <person name="Jogler C."/>
        </authorList>
    </citation>
    <scope>NUCLEOTIDE SEQUENCE [LARGE SCALE GENOMIC DNA]</scope>
    <source>
        <strain evidence="5 6">HG15A2</strain>
    </source>
</reference>
<dbReference type="PANTHER" id="PTHR44846:SF1">
    <property type="entry name" value="MANNOSYL-D-GLYCERATE TRANSPORT_METABOLISM SYSTEM REPRESSOR MNGR-RELATED"/>
    <property type="match status" value="1"/>
</dbReference>
<keyword evidence="2" id="KW-0238">DNA-binding</keyword>
<dbReference type="SUPFAM" id="SSF53822">
    <property type="entry name" value="Periplasmic binding protein-like I"/>
    <property type="match status" value="1"/>
</dbReference>
<dbReference type="GO" id="GO:0003677">
    <property type="term" value="F:DNA binding"/>
    <property type="evidence" value="ECO:0007669"/>
    <property type="project" value="UniProtKB-KW"/>
</dbReference>
<dbReference type="InterPro" id="IPR050679">
    <property type="entry name" value="Bact_HTH_transcr_reg"/>
</dbReference>
<evidence type="ECO:0000256" key="3">
    <source>
        <dbReference type="ARBA" id="ARBA00023163"/>
    </source>
</evidence>
<evidence type="ECO:0000313" key="6">
    <source>
        <dbReference type="Proteomes" id="UP000319852"/>
    </source>
</evidence>
<dbReference type="OrthoDB" id="9772505at2"/>
<keyword evidence="1" id="KW-0805">Transcription regulation</keyword>
<evidence type="ECO:0000259" key="4">
    <source>
        <dbReference type="PROSITE" id="PS50949"/>
    </source>
</evidence>
<sequence>MISAGIENSNLKQLATALEHDIRRRGLRAGDRYLTASEACKQFNASEMSVHRAMQLLAEEGYLVRQRGAGTFVGAKYEVPVDQSCPLKIVHVVMSMDCQRIATLSAELLVQQLGLAMPDVSVDIHYIPEYDSLRHLERIVSGIPEANRPKEGVILIRSSRSMQLLIEESGLPAVVFGSIHPGVTKLSSIDMNQFEVGRLMARHALDAGRTRLILFMRDDWREGDNAVFSGVMQELAADGIGPDAFNLYCIPPESDYIAEKVRMVLSRECEPFALICRTHTYADAAEKVIYEMKKKDSVLLISGGGRRLIGTRYPYVTPEICIEDQVQILGRMLMGHASQAESGVKNQIVPAQFVCP</sequence>
<dbReference type="CDD" id="cd07377">
    <property type="entry name" value="WHTH_GntR"/>
    <property type="match status" value="1"/>
</dbReference>
<evidence type="ECO:0000256" key="2">
    <source>
        <dbReference type="ARBA" id="ARBA00023125"/>
    </source>
</evidence>
<dbReference type="Gene3D" id="3.40.50.2300">
    <property type="match status" value="2"/>
</dbReference>
<keyword evidence="3" id="KW-0804">Transcription</keyword>
<dbReference type="RefSeq" id="WP_145060373.1">
    <property type="nucleotide sequence ID" value="NZ_CP036263.1"/>
</dbReference>
<dbReference type="SMART" id="SM00345">
    <property type="entry name" value="HTH_GNTR"/>
    <property type="match status" value="1"/>
</dbReference>
<dbReference type="EMBL" id="CP036263">
    <property type="protein sequence ID" value="QDS99098.1"/>
    <property type="molecule type" value="Genomic_DNA"/>
</dbReference>